<comment type="caution">
    <text evidence="1">The sequence shown here is derived from an EMBL/GenBank/DDBJ whole genome shotgun (WGS) entry which is preliminary data.</text>
</comment>
<organism evidence="1 2">
    <name type="scientific">Mesonia oceanica</name>
    <dbReference type="NCBI Taxonomy" id="2687242"/>
    <lineage>
        <taxon>Bacteria</taxon>
        <taxon>Pseudomonadati</taxon>
        <taxon>Bacteroidota</taxon>
        <taxon>Flavobacteriia</taxon>
        <taxon>Flavobacteriales</taxon>
        <taxon>Flavobacteriaceae</taxon>
        <taxon>Mesonia</taxon>
    </lineage>
</organism>
<reference evidence="1" key="1">
    <citation type="submission" date="2019-09" db="EMBL/GenBank/DDBJ databases">
        <authorList>
            <person name="Rodrigo-Torres L."/>
            <person name="Arahal R. D."/>
            <person name="Lucena T."/>
        </authorList>
    </citation>
    <scope>NUCLEOTIDE SEQUENCE</scope>
    <source>
        <strain evidence="1">ISS653</strain>
    </source>
</reference>
<evidence type="ECO:0000313" key="1">
    <source>
        <dbReference type="EMBL" id="VVV00973.1"/>
    </source>
</evidence>
<name>A0AC61YA07_9FLAO</name>
<protein>
    <submittedName>
        <fullName evidence="1">Transcriptional regulatory protein YehT</fullName>
    </submittedName>
</protein>
<dbReference type="EMBL" id="CABVMM010000008">
    <property type="protein sequence ID" value="VVV00973.1"/>
    <property type="molecule type" value="Genomic_DNA"/>
</dbReference>
<gene>
    <name evidence="1" type="primary">yehT_2</name>
    <name evidence="1" type="ORF">FVB9532_02249</name>
</gene>
<dbReference type="Proteomes" id="UP000356253">
    <property type="component" value="Unassembled WGS sequence"/>
</dbReference>
<keyword evidence="2" id="KW-1185">Reference proteome</keyword>
<accession>A0AC61YA07</accession>
<sequence>MNILIVEDEQHTAALLKEIIEQNPDTLVVAIESSVIGTVDYLVKYQPKIDLIFMDIQLSDGHSFEIFKQIDIEVPVIFCTSFDQYGIDAIQNNGIDYILKPFEDARVHQSLEKYRKSTERLRKKWMIHFTSQDEKTANYQKIFLGQKKEKSMVVAIEDIAMFSLEYETTYLYTFKNEKMPIYKTLEYVEQAVNSADFYRINRQMIVAKSAVIAIEPYFNRKIALQIIIEGPERPVVSRLKVTEFKVWLQGTALD</sequence>
<proteinExistence type="predicted"/>
<evidence type="ECO:0000313" key="2">
    <source>
        <dbReference type="Proteomes" id="UP000356253"/>
    </source>
</evidence>